<dbReference type="OrthoDB" id="9760371at2"/>
<dbReference type="RefSeq" id="WP_091684048.1">
    <property type="nucleotide sequence ID" value="NZ_BAABFM010000017.1"/>
</dbReference>
<evidence type="ECO:0000313" key="2">
    <source>
        <dbReference type="Proteomes" id="UP000198806"/>
    </source>
</evidence>
<sequence length="115" mass="13137">MGVPLHKETIKEGSKEYFHSLKSILEELEASQLIIEMKAYDAINSSDMLLNIIKEGFHSLEVLQSNEGKEIMKPILEAANISNQVSRDIEHEIANQREIIDVIKCKLKYNRAVNK</sequence>
<protein>
    <submittedName>
        <fullName evidence="1">Uncharacterized protein</fullName>
    </submittedName>
</protein>
<keyword evidence="2" id="KW-1185">Reference proteome</keyword>
<evidence type="ECO:0000313" key="1">
    <source>
        <dbReference type="EMBL" id="SFN82306.1"/>
    </source>
</evidence>
<name>A0A1I5C666_9FIRM</name>
<gene>
    <name evidence="1" type="ORF">SAMN04489757_102152</name>
</gene>
<accession>A0A1I5C666</accession>
<dbReference type="EMBL" id="FOWD01000002">
    <property type="protein sequence ID" value="SFN82306.1"/>
    <property type="molecule type" value="Genomic_DNA"/>
</dbReference>
<reference evidence="1 2" key="1">
    <citation type="submission" date="2016-10" db="EMBL/GenBank/DDBJ databases">
        <authorList>
            <person name="de Groot N.N."/>
        </authorList>
    </citation>
    <scope>NUCLEOTIDE SEQUENCE [LARGE SCALE GENOMIC DNA]</scope>
    <source>
        <strain evidence="1 2">DSM 1283</strain>
    </source>
</reference>
<proteinExistence type="predicted"/>
<dbReference type="AlphaFoldDB" id="A0A1I5C666"/>
<dbReference type="Proteomes" id="UP000198806">
    <property type="component" value="Unassembled WGS sequence"/>
</dbReference>
<organism evidence="1 2">
    <name type="scientific">Anaerocolumna aminovalerica</name>
    <dbReference type="NCBI Taxonomy" id="1527"/>
    <lineage>
        <taxon>Bacteria</taxon>
        <taxon>Bacillati</taxon>
        <taxon>Bacillota</taxon>
        <taxon>Clostridia</taxon>
        <taxon>Lachnospirales</taxon>
        <taxon>Lachnospiraceae</taxon>
        <taxon>Anaerocolumna</taxon>
    </lineage>
</organism>